<protein>
    <submittedName>
        <fullName evidence="2">Uncharacterized protein</fullName>
    </submittedName>
</protein>
<evidence type="ECO:0000256" key="1">
    <source>
        <dbReference type="SAM" id="Phobius"/>
    </source>
</evidence>
<keyword evidence="1" id="KW-0472">Membrane</keyword>
<keyword evidence="3" id="KW-1185">Reference proteome</keyword>
<proteinExistence type="predicted"/>
<accession>A0A0D7A7J9</accession>
<gene>
    <name evidence="2" type="ORF">FISHEDRAFT_75157</name>
</gene>
<feature type="transmembrane region" description="Helical" evidence="1">
    <location>
        <begin position="30"/>
        <end position="51"/>
    </location>
</feature>
<dbReference type="EMBL" id="KN882019">
    <property type="protein sequence ID" value="KIY46982.1"/>
    <property type="molecule type" value="Genomic_DNA"/>
</dbReference>
<reference evidence="2 3" key="1">
    <citation type="journal article" date="2015" name="Fungal Genet. Biol.">
        <title>Evolution of novel wood decay mechanisms in Agaricales revealed by the genome sequences of Fistulina hepatica and Cylindrobasidium torrendii.</title>
        <authorList>
            <person name="Floudas D."/>
            <person name="Held B.W."/>
            <person name="Riley R."/>
            <person name="Nagy L.G."/>
            <person name="Koehler G."/>
            <person name="Ransdell A.S."/>
            <person name="Younus H."/>
            <person name="Chow J."/>
            <person name="Chiniquy J."/>
            <person name="Lipzen A."/>
            <person name="Tritt A."/>
            <person name="Sun H."/>
            <person name="Haridas S."/>
            <person name="LaButti K."/>
            <person name="Ohm R.A."/>
            <person name="Kues U."/>
            <person name="Blanchette R.A."/>
            <person name="Grigoriev I.V."/>
            <person name="Minto R.E."/>
            <person name="Hibbett D.S."/>
        </authorList>
    </citation>
    <scope>NUCLEOTIDE SEQUENCE [LARGE SCALE GENOMIC DNA]</scope>
    <source>
        <strain evidence="2 3">ATCC 64428</strain>
    </source>
</reference>
<dbReference type="AlphaFoldDB" id="A0A0D7A7J9"/>
<name>A0A0D7A7J9_9AGAR</name>
<keyword evidence="1" id="KW-0812">Transmembrane</keyword>
<feature type="transmembrane region" description="Helical" evidence="1">
    <location>
        <begin position="63"/>
        <end position="84"/>
    </location>
</feature>
<evidence type="ECO:0000313" key="3">
    <source>
        <dbReference type="Proteomes" id="UP000054144"/>
    </source>
</evidence>
<keyword evidence="1" id="KW-1133">Transmembrane helix</keyword>
<evidence type="ECO:0000313" key="2">
    <source>
        <dbReference type="EMBL" id="KIY46982.1"/>
    </source>
</evidence>
<dbReference type="Gene3D" id="3.60.130.30">
    <property type="match status" value="1"/>
</dbReference>
<dbReference type="Proteomes" id="UP000054144">
    <property type="component" value="Unassembled WGS sequence"/>
</dbReference>
<sequence length="214" mass="23978">MARANRNLAHNSATKDILTELKANTAIIRIAHFASAVFAAWAPRLFAYYLTALNILLSNDPSLVRNFASSVWAAIAFNLGPWTVMWRHRDTLNIPFGWCCITALGHFDYRKGGHLVLWDFSLIIEFPPGAMVLIPSAIVEHSNTCISPDEVRYSLTQYSAGGLFRWVEQGLQMQKVQLESLDEDGLKSVKEASRKRWADGLSYFSTLDELAATI</sequence>
<organism evidence="2 3">
    <name type="scientific">Fistulina hepatica ATCC 64428</name>
    <dbReference type="NCBI Taxonomy" id="1128425"/>
    <lineage>
        <taxon>Eukaryota</taxon>
        <taxon>Fungi</taxon>
        <taxon>Dikarya</taxon>
        <taxon>Basidiomycota</taxon>
        <taxon>Agaricomycotina</taxon>
        <taxon>Agaricomycetes</taxon>
        <taxon>Agaricomycetidae</taxon>
        <taxon>Agaricales</taxon>
        <taxon>Fistulinaceae</taxon>
        <taxon>Fistulina</taxon>
    </lineage>
</organism>